<evidence type="ECO:0000313" key="2">
    <source>
        <dbReference type="Proteomes" id="UP000790377"/>
    </source>
</evidence>
<gene>
    <name evidence="1" type="ORF">BJ138DRAFT_1099003</name>
</gene>
<proteinExistence type="predicted"/>
<dbReference type="EMBL" id="MU267620">
    <property type="protein sequence ID" value="KAH7914019.1"/>
    <property type="molecule type" value="Genomic_DNA"/>
</dbReference>
<comment type="caution">
    <text evidence="1">The sequence shown here is derived from an EMBL/GenBank/DDBJ whole genome shotgun (WGS) entry which is preliminary data.</text>
</comment>
<evidence type="ECO:0000313" key="1">
    <source>
        <dbReference type="EMBL" id="KAH7914019.1"/>
    </source>
</evidence>
<dbReference type="Proteomes" id="UP000790377">
    <property type="component" value="Unassembled WGS sequence"/>
</dbReference>
<accession>A0ACB8AKV3</accession>
<keyword evidence="2" id="KW-1185">Reference proteome</keyword>
<reference evidence="1" key="1">
    <citation type="journal article" date="2021" name="New Phytol.">
        <title>Evolutionary innovations through gain and loss of genes in the ectomycorrhizal Boletales.</title>
        <authorList>
            <person name="Wu G."/>
            <person name="Miyauchi S."/>
            <person name="Morin E."/>
            <person name="Kuo A."/>
            <person name="Drula E."/>
            <person name="Varga T."/>
            <person name="Kohler A."/>
            <person name="Feng B."/>
            <person name="Cao Y."/>
            <person name="Lipzen A."/>
            <person name="Daum C."/>
            <person name="Hundley H."/>
            <person name="Pangilinan J."/>
            <person name="Johnson J."/>
            <person name="Barry K."/>
            <person name="LaButti K."/>
            <person name="Ng V."/>
            <person name="Ahrendt S."/>
            <person name="Min B."/>
            <person name="Choi I.G."/>
            <person name="Park H."/>
            <person name="Plett J.M."/>
            <person name="Magnuson J."/>
            <person name="Spatafora J.W."/>
            <person name="Nagy L.G."/>
            <person name="Henrissat B."/>
            <person name="Grigoriev I.V."/>
            <person name="Yang Z.L."/>
            <person name="Xu J."/>
            <person name="Martin F.M."/>
        </authorList>
    </citation>
    <scope>NUCLEOTIDE SEQUENCE</scope>
    <source>
        <strain evidence="1">ATCC 28755</strain>
    </source>
</reference>
<protein>
    <submittedName>
        <fullName evidence="1">Uncharacterized protein</fullName>
    </submittedName>
</protein>
<name>A0ACB8AKV3_9AGAM</name>
<sequence length="277" mass="28887">MVPFRSLIALISIVGFELCKADVSLYMPGFDPQPLSVSVVGAGSDGLTTYQVVAGQPTGSWIGQDPAFYGTGTLVEGANEAIFTYNDPAIGLAYMQSCAIVNGVATCEIEESTTTFYDEENATPMGVQGGPFTGAPSASDASSSSTTLPPGSTLTGAPSASPAGSAPGSSPTGAGSASQSGVSPSPSGNGSVRTSPTILVAMLGAFGSMLVWDTLQLEFDIAFADMTTITSDYDLSRPVFAPAVESQQTKETPHRYLPFRVPQRRRKARKTRIWFRE</sequence>
<organism evidence="1 2">
    <name type="scientific">Hygrophoropsis aurantiaca</name>
    <dbReference type="NCBI Taxonomy" id="72124"/>
    <lineage>
        <taxon>Eukaryota</taxon>
        <taxon>Fungi</taxon>
        <taxon>Dikarya</taxon>
        <taxon>Basidiomycota</taxon>
        <taxon>Agaricomycotina</taxon>
        <taxon>Agaricomycetes</taxon>
        <taxon>Agaricomycetidae</taxon>
        <taxon>Boletales</taxon>
        <taxon>Coniophorineae</taxon>
        <taxon>Hygrophoropsidaceae</taxon>
        <taxon>Hygrophoropsis</taxon>
    </lineage>
</organism>